<reference evidence="1 2" key="2">
    <citation type="submission" date="2020-03" db="EMBL/GenBank/DDBJ databases">
        <authorList>
            <person name="Ichikawa N."/>
            <person name="Kimura A."/>
            <person name="Kitahashi Y."/>
            <person name="Uohara A."/>
        </authorList>
    </citation>
    <scope>NUCLEOTIDE SEQUENCE [LARGE SCALE GENOMIC DNA]</scope>
    <source>
        <strain evidence="1 2">NBRC 108638</strain>
    </source>
</reference>
<dbReference type="AlphaFoldDB" id="A0A6V8KX59"/>
<proteinExistence type="predicted"/>
<dbReference type="Gene3D" id="2.80.10.50">
    <property type="match status" value="1"/>
</dbReference>
<dbReference type="EMBL" id="BLPG01000001">
    <property type="protein sequence ID" value="GFJ88434.1"/>
    <property type="molecule type" value="Genomic_DNA"/>
</dbReference>
<dbReference type="CDD" id="cd00161">
    <property type="entry name" value="beta-trefoil_Ricin-like"/>
    <property type="match status" value="1"/>
</dbReference>
<dbReference type="RefSeq" id="WP_173075756.1">
    <property type="nucleotide sequence ID" value="NZ_BLPG01000001.1"/>
</dbReference>
<organism evidence="1 2">
    <name type="scientific">Phytohabitans rumicis</name>
    <dbReference type="NCBI Taxonomy" id="1076125"/>
    <lineage>
        <taxon>Bacteria</taxon>
        <taxon>Bacillati</taxon>
        <taxon>Actinomycetota</taxon>
        <taxon>Actinomycetes</taxon>
        <taxon>Micromonosporales</taxon>
        <taxon>Micromonosporaceae</taxon>
    </lineage>
</organism>
<keyword evidence="2" id="KW-1185">Reference proteome</keyword>
<comment type="caution">
    <text evidence="1">The sequence shown here is derived from an EMBL/GenBank/DDBJ whole genome shotgun (WGS) entry which is preliminary data.</text>
</comment>
<evidence type="ECO:0000313" key="1">
    <source>
        <dbReference type="EMBL" id="GFJ88434.1"/>
    </source>
</evidence>
<dbReference type="Proteomes" id="UP000482960">
    <property type="component" value="Unassembled WGS sequence"/>
</dbReference>
<dbReference type="PROSITE" id="PS50231">
    <property type="entry name" value="RICIN_B_LECTIN"/>
    <property type="match status" value="1"/>
</dbReference>
<gene>
    <name evidence="1" type="ORF">Prum_020760</name>
</gene>
<dbReference type="InterPro" id="IPR035992">
    <property type="entry name" value="Ricin_B-like_lectins"/>
</dbReference>
<sequence length="134" mass="14064">MRGEGPELFKDTGRTVLGQHPCAGVSPPTILEPVGGAYRIKLDHPVDGLGCATVDYGGTEDGLLLAGAGCEAGRADQRFTLEPATTPAAGYRLRSVPGRSFCIGVYQASRQDGVQLIQTTCDGGPDQVFTLRRS</sequence>
<protein>
    <submittedName>
        <fullName evidence="1">Uncharacterized protein</fullName>
    </submittedName>
</protein>
<reference evidence="1 2" key="1">
    <citation type="submission" date="2020-03" db="EMBL/GenBank/DDBJ databases">
        <title>Whole genome shotgun sequence of Phytohabitans rumicis NBRC 108638.</title>
        <authorList>
            <person name="Komaki H."/>
            <person name="Tamura T."/>
        </authorList>
    </citation>
    <scope>NUCLEOTIDE SEQUENCE [LARGE SCALE GENOMIC DNA]</scope>
    <source>
        <strain evidence="1 2">NBRC 108638</strain>
    </source>
</reference>
<name>A0A6V8KX59_9ACTN</name>
<evidence type="ECO:0000313" key="2">
    <source>
        <dbReference type="Proteomes" id="UP000482960"/>
    </source>
</evidence>
<dbReference type="SUPFAM" id="SSF50370">
    <property type="entry name" value="Ricin B-like lectins"/>
    <property type="match status" value="1"/>
</dbReference>
<accession>A0A6V8KX59</accession>